<comment type="caution">
    <text evidence="1">The sequence shown here is derived from an EMBL/GenBank/DDBJ whole genome shotgun (WGS) entry which is preliminary data.</text>
</comment>
<keyword evidence="2" id="KW-1185">Reference proteome</keyword>
<sequence>MCLTLQTNVKNSAILALPRELRNQIYHEWLRSTPSIWTHYRLSPDGSSVPVELYHRHVARDPDAMPSIGLPPWLLACKTFLQEGMAEFDSVFDSTIGPHYDYLSKKKRAKLVEVRQLVNPASRGTLTISIDTLSTSDKPTYDHGACFELGETGIRTIDHVLHTTVVERGESLWVIRREKLHTLRVKAAFVNVCTYCQRYIRRSEGPEVWELDLSSLEHYETDLDVFELEVTHVDTKAVKGGYEHLANCWDRAQGAFKEEVERVGKVLTQDYHGNVQVNPTSTSPRTTVFRFEKSEECKLAQRSLETRPR</sequence>
<protein>
    <submittedName>
        <fullName evidence="1">Uncharacterized protein</fullName>
    </submittedName>
</protein>
<dbReference type="EMBL" id="MU006703">
    <property type="protein sequence ID" value="KAF2631980.1"/>
    <property type="molecule type" value="Genomic_DNA"/>
</dbReference>
<accession>A0ACB6SCF4</accession>
<evidence type="ECO:0000313" key="2">
    <source>
        <dbReference type="Proteomes" id="UP000799754"/>
    </source>
</evidence>
<name>A0ACB6SCF4_9PLEO</name>
<proteinExistence type="predicted"/>
<reference evidence="1" key="1">
    <citation type="journal article" date="2020" name="Stud. Mycol.">
        <title>101 Dothideomycetes genomes: a test case for predicting lifestyles and emergence of pathogens.</title>
        <authorList>
            <person name="Haridas S."/>
            <person name="Albert R."/>
            <person name="Binder M."/>
            <person name="Bloem J."/>
            <person name="Labutti K."/>
            <person name="Salamov A."/>
            <person name="Andreopoulos B."/>
            <person name="Baker S."/>
            <person name="Barry K."/>
            <person name="Bills G."/>
            <person name="Bluhm B."/>
            <person name="Cannon C."/>
            <person name="Castanera R."/>
            <person name="Culley D."/>
            <person name="Daum C."/>
            <person name="Ezra D."/>
            <person name="Gonzalez J."/>
            <person name="Henrissat B."/>
            <person name="Kuo A."/>
            <person name="Liang C."/>
            <person name="Lipzen A."/>
            <person name="Lutzoni F."/>
            <person name="Magnuson J."/>
            <person name="Mondo S."/>
            <person name="Nolan M."/>
            <person name="Ohm R."/>
            <person name="Pangilinan J."/>
            <person name="Park H.-J."/>
            <person name="Ramirez L."/>
            <person name="Alfaro M."/>
            <person name="Sun H."/>
            <person name="Tritt A."/>
            <person name="Yoshinaga Y."/>
            <person name="Zwiers L.-H."/>
            <person name="Turgeon B."/>
            <person name="Goodwin S."/>
            <person name="Spatafora J."/>
            <person name="Crous P."/>
            <person name="Grigoriev I."/>
        </authorList>
    </citation>
    <scope>NUCLEOTIDE SEQUENCE</scope>
    <source>
        <strain evidence="1">CBS 525.71</strain>
    </source>
</reference>
<evidence type="ECO:0000313" key="1">
    <source>
        <dbReference type="EMBL" id="KAF2631980.1"/>
    </source>
</evidence>
<dbReference type="Proteomes" id="UP000799754">
    <property type="component" value="Unassembled WGS sequence"/>
</dbReference>
<gene>
    <name evidence="1" type="ORF">BU25DRAFT_475058</name>
</gene>
<organism evidence="1 2">
    <name type="scientific">Macroventuria anomochaeta</name>
    <dbReference type="NCBI Taxonomy" id="301207"/>
    <lineage>
        <taxon>Eukaryota</taxon>
        <taxon>Fungi</taxon>
        <taxon>Dikarya</taxon>
        <taxon>Ascomycota</taxon>
        <taxon>Pezizomycotina</taxon>
        <taxon>Dothideomycetes</taxon>
        <taxon>Pleosporomycetidae</taxon>
        <taxon>Pleosporales</taxon>
        <taxon>Pleosporineae</taxon>
        <taxon>Didymellaceae</taxon>
        <taxon>Macroventuria</taxon>
    </lineage>
</organism>